<name>A0A9N9JSJ5_9GLOM</name>
<reference evidence="2" key="1">
    <citation type="submission" date="2021-06" db="EMBL/GenBank/DDBJ databases">
        <authorList>
            <person name="Kallberg Y."/>
            <person name="Tangrot J."/>
            <person name="Rosling A."/>
        </authorList>
    </citation>
    <scope>NUCLEOTIDE SEQUENCE</scope>
    <source>
        <strain evidence="2">MA453B</strain>
    </source>
</reference>
<keyword evidence="3" id="KW-1185">Reference proteome</keyword>
<proteinExistence type="predicted"/>
<comment type="caution">
    <text evidence="2">The sequence shown here is derived from an EMBL/GenBank/DDBJ whole genome shotgun (WGS) entry which is preliminary data.</text>
</comment>
<evidence type="ECO:0000256" key="1">
    <source>
        <dbReference type="SAM" id="Phobius"/>
    </source>
</evidence>
<keyword evidence="1" id="KW-0812">Transmembrane</keyword>
<sequence length="40" mass="4577">EGGPSDRRGKGWQLWFNITIISIISLYLLLTENNQSNLTQ</sequence>
<dbReference type="EMBL" id="CAJVPY010026623">
    <property type="protein sequence ID" value="CAG8790038.1"/>
    <property type="molecule type" value="Genomic_DNA"/>
</dbReference>
<keyword evidence="1" id="KW-1133">Transmembrane helix</keyword>
<protein>
    <submittedName>
        <fullName evidence="2">26829_t:CDS:1</fullName>
    </submittedName>
</protein>
<dbReference type="AlphaFoldDB" id="A0A9N9JSJ5"/>
<feature type="transmembrane region" description="Helical" evidence="1">
    <location>
        <begin position="12"/>
        <end position="30"/>
    </location>
</feature>
<evidence type="ECO:0000313" key="2">
    <source>
        <dbReference type="EMBL" id="CAG8790038.1"/>
    </source>
</evidence>
<accession>A0A9N9JSJ5</accession>
<dbReference type="Proteomes" id="UP000789405">
    <property type="component" value="Unassembled WGS sequence"/>
</dbReference>
<organism evidence="2 3">
    <name type="scientific">Dentiscutata erythropus</name>
    <dbReference type="NCBI Taxonomy" id="1348616"/>
    <lineage>
        <taxon>Eukaryota</taxon>
        <taxon>Fungi</taxon>
        <taxon>Fungi incertae sedis</taxon>
        <taxon>Mucoromycota</taxon>
        <taxon>Glomeromycotina</taxon>
        <taxon>Glomeromycetes</taxon>
        <taxon>Diversisporales</taxon>
        <taxon>Gigasporaceae</taxon>
        <taxon>Dentiscutata</taxon>
    </lineage>
</organism>
<feature type="non-terminal residue" evidence="2">
    <location>
        <position position="1"/>
    </location>
</feature>
<keyword evidence="1" id="KW-0472">Membrane</keyword>
<gene>
    <name evidence="2" type="ORF">DERYTH_LOCUS21221</name>
</gene>
<evidence type="ECO:0000313" key="3">
    <source>
        <dbReference type="Proteomes" id="UP000789405"/>
    </source>
</evidence>